<dbReference type="GO" id="GO:0001516">
    <property type="term" value="P:prostaglandin biosynthetic process"/>
    <property type="evidence" value="ECO:0007669"/>
    <property type="project" value="UniProtKB-KW"/>
</dbReference>
<evidence type="ECO:0000256" key="33">
    <source>
        <dbReference type="PIRSR" id="PIRSR602401-1"/>
    </source>
</evidence>
<evidence type="ECO:0000313" key="37">
    <source>
        <dbReference type="Proteomes" id="UP000009022"/>
    </source>
</evidence>
<keyword evidence="21 35" id="KW-0472">Membrane</keyword>
<evidence type="ECO:0000256" key="35">
    <source>
        <dbReference type="SAM" id="Phobius"/>
    </source>
</evidence>
<dbReference type="InterPro" id="IPR017972">
    <property type="entry name" value="Cyt_P450_CS"/>
</dbReference>
<dbReference type="PRINTS" id="PR00385">
    <property type="entry name" value="P450"/>
</dbReference>
<evidence type="ECO:0000256" key="15">
    <source>
        <dbReference type="ARBA" id="ARBA00022832"/>
    </source>
</evidence>
<dbReference type="GO" id="GO:0020037">
    <property type="term" value="F:heme binding"/>
    <property type="evidence" value="ECO:0007669"/>
    <property type="project" value="InterPro"/>
</dbReference>
<evidence type="ECO:0000256" key="4">
    <source>
        <dbReference type="ARBA" id="ARBA00004477"/>
    </source>
</evidence>
<evidence type="ECO:0000256" key="31">
    <source>
        <dbReference type="ARBA" id="ARBA00042726"/>
    </source>
</evidence>
<comment type="catalytic activity">
    <reaction evidence="1">
        <text>(15S)-hydroperoxy-(5Z,8Z,11Z,13E)-eicosatetraenoate = 15-oxo-(5Z,8Z,11Z,13E)-eicosatetraenoate + H2O</text>
        <dbReference type="Rhea" id="RHEA:48636"/>
        <dbReference type="ChEBI" id="CHEBI:15377"/>
        <dbReference type="ChEBI" id="CHEBI:57410"/>
        <dbReference type="ChEBI" id="CHEBI:57446"/>
    </reaction>
    <physiologicalReaction direction="left-to-right" evidence="1">
        <dbReference type="Rhea" id="RHEA:48637"/>
    </physiologicalReaction>
</comment>
<keyword evidence="16 35" id="KW-1133">Transmembrane helix</keyword>
<comment type="catalytic activity">
    <reaction evidence="27">
        <text>prostaglandin H2 = (12S)-hydroxy-(5Z,8E,10E)-heptadecatrienoate + malonaldehyde</text>
        <dbReference type="Rhea" id="RHEA:48644"/>
        <dbReference type="ChEBI" id="CHEBI:57405"/>
        <dbReference type="ChEBI" id="CHEBI:90694"/>
        <dbReference type="ChEBI" id="CHEBI:566274"/>
    </reaction>
</comment>
<keyword evidence="24" id="KW-0456">Lyase</keyword>
<keyword evidence="12 35" id="KW-0812">Transmembrane</keyword>
<feature type="binding site" description="axial binding residue" evidence="33">
    <location>
        <position position="434"/>
    </location>
    <ligand>
        <name>heme</name>
        <dbReference type="ChEBI" id="CHEBI:30413"/>
    </ligand>
    <ligandPart>
        <name>Fe</name>
        <dbReference type="ChEBI" id="CHEBI:18248"/>
    </ligandPart>
</feature>
<comment type="cofactor">
    <cofactor evidence="3 33">
        <name>heme</name>
        <dbReference type="ChEBI" id="CHEBI:30413"/>
    </cofactor>
</comment>
<evidence type="ECO:0000256" key="30">
    <source>
        <dbReference type="ARBA" id="ARBA00040834"/>
    </source>
</evidence>
<dbReference type="PROSITE" id="PS00086">
    <property type="entry name" value="CYTOCHROME_P450"/>
    <property type="match status" value="1"/>
</dbReference>
<evidence type="ECO:0000256" key="13">
    <source>
        <dbReference type="ARBA" id="ARBA00022723"/>
    </source>
</evidence>
<comment type="function">
    <text evidence="32">Catalyzes the conversion of prostaglandin H2 (PGH2) to thromboxane A2 (TXA2), a potent inducer of blood vessel constriction and platelet aggregation. Also cleaves PGH2 to 12-hydroxy-heptadecatrienoicacid (12-HHT) and malondialdehyde, which is known to act as a mediator of DNA damage. 12-HHT and malondialdehyde are formed stoichiometrically in the same amounts as TXA2. Additionally, displays dehydratase activity, toward (15S)-hydroperoxy-(5Z,8Z,11Z,13E)-eicosatetraenoate (15(S)-HPETE) producing 15-KETE and 15-HETE.</text>
</comment>
<evidence type="ECO:0000256" key="16">
    <source>
        <dbReference type="ARBA" id="ARBA00022989"/>
    </source>
</evidence>
<dbReference type="InterPro" id="IPR036396">
    <property type="entry name" value="Cyt_P450_sf"/>
</dbReference>
<dbReference type="PANTHER" id="PTHR24302:SF47">
    <property type="entry name" value="CYTOCHROME P450"/>
    <property type="match status" value="1"/>
</dbReference>
<keyword evidence="17 34" id="KW-0560">Oxidoreductase</keyword>
<evidence type="ECO:0000256" key="14">
    <source>
        <dbReference type="ARBA" id="ARBA00022824"/>
    </source>
</evidence>
<dbReference type="GO" id="GO:0016705">
    <property type="term" value="F:oxidoreductase activity, acting on paired donors, with incorporation or reduction of molecular oxygen"/>
    <property type="evidence" value="ECO:0007669"/>
    <property type="project" value="InterPro"/>
</dbReference>
<evidence type="ECO:0000256" key="8">
    <source>
        <dbReference type="ARBA" id="ARBA00022501"/>
    </source>
</evidence>
<dbReference type="EMBL" id="DS985280">
    <property type="protein sequence ID" value="EDV19194.1"/>
    <property type="molecule type" value="Genomic_DNA"/>
</dbReference>
<comment type="catalytic activity">
    <reaction evidence="2">
        <text>a hydroperoxyeicosatetraenoate = an oxoeicosatetraenoate + H2O</text>
        <dbReference type="Rhea" id="RHEA:55556"/>
        <dbReference type="ChEBI" id="CHEBI:15377"/>
        <dbReference type="ChEBI" id="CHEBI:59720"/>
        <dbReference type="ChEBI" id="CHEBI:131859"/>
        <dbReference type="EC" id="4.2.1.152"/>
    </reaction>
    <physiologicalReaction direction="left-to-right" evidence="2">
        <dbReference type="Rhea" id="RHEA:55557"/>
    </physiologicalReaction>
</comment>
<evidence type="ECO:0000256" key="34">
    <source>
        <dbReference type="RuleBase" id="RU000461"/>
    </source>
</evidence>
<keyword evidence="15" id="KW-0276">Fatty acid metabolism</keyword>
<dbReference type="SUPFAM" id="SSF48264">
    <property type="entry name" value="Cytochrome P450"/>
    <property type="match status" value="1"/>
</dbReference>
<evidence type="ECO:0000256" key="1">
    <source>
        <dbReference type="ARBA" id="ARBA00001143"/>
    </source>
</evidence>
<evidence type="ECO:0000256" key="28">
    <source>
        <dbReference type="ARBA" id="ARBA00036475"/>
    </source>
</evidence>
<keyword evidence="19 34" id="KW-0503">Monooxygenase</keyword>
<evidence type="ECO:0000256" key="7">
    <source>
        <dbReference type="ARBA" id="ARBA00013084"/>
    </source>
</evidence>
<keyword evidence="8" id="KW-0644">Prostaglandin metabolism</keyword>
<comment type="catalytic activity">
    <reaction evidence="26">
        <text>(15S)-hydroperoxy-(5Z,8Z,11Z,13E)-eicosatetraenoate + AH2 = (15S)-hydroxy-(5Z,8Z,11Z,13E)-eicosatetraenoate + A + H2O</text>
        <dbReference type="Rhea" id="RHEA:48856"/>
        <dbReference type="ChEBI" id="CHEBI:13193"/>
        <dbReference type="ChEBI" id="CHEBI:15377"/>
        <dbReference type="ChEBI" id="CHEBI:17499"/>
        <dbReference type="ChEBI" id="CHEBI:57409"/>
        <dbReference type="ChEBI" id="CHEBI:57446"/>
    </reaction>
    <physiologicalReaction direction="left-to-right" evidence="26">
        <dbReference type="Rhea" id="RHEA:48857"/>
    </physiologicalReaction>
</comment>
<dbReference type="CTD" id="6759527"/>
<dbReference type="OrthoDB" id="2789670at2759"/>
<keyword evidence="37" id="KW-1185">Reference proteome</keyword>
<evidence type="ECO:0000256" key="19">
    <source>
        <dbReference type="ARBA" id="ARBA00023033"/>
    </source>
</evidence>
<name>B3SDK3_TRIAD</name>
<keyword evidence="20" id="KW-0443">Lipid metabolism</keyword>
<evidence type="ECO:0000256" key="26">
    <source>
        <dbReference type="ARBA" id="ARBA00036380"/>
    </source>
</evidence>
<evidence type="ECO:0000256" key="20">
    <source>
        <dbReference type="ARBA" id="ARBA00023098"/>
    </source>
</evidence>
<keyword evidence="13 33" id="KW-0479">Metal-binding</keyword>
<comment type="similarity">
    <text evidence="5 34">Belongs to the cytochrome P450 family.</text>
</comment>
<protein>
    <recommendedName>
        <fullName evidence="30">Thromboxane-A synthase</fullName>
        <ecNumber evidence="7">4.2.1.152</ecNumber>
        <ecNumber evidence="29">5.3.99.5</ecNumber>
    </recommendedName>
    <alternativeName>
        <fullName evidence="31">Cytochrome P450 5A1</fullName>
    </alternativeName>
    <alternativeName>
        <fullName evidence="25">Hydroperoxy icosatetraenoate dehydratase</fullName>
    </alternativeName>
</protein>
<keyword evidence="23" id="KW-0413">Isomerase</keyword>
<dbReference type="InterPro" id="IPR001128">
    <property type="entry name" value="Cyt_P450"/>
</dbReference>
<evidence type="ECO:0000256" key="3">
    <source>
        <dbReference type="ARBA" id="ARBA00001971"/>
    </source>
</evidence>
<evidence type="ECO:0000256" key="12">
    <source>
        <dbReference type="ARBA" id="ARBA00022692"/>
    </source>
</evidence>
<evidence type="ECO:0000256" key="18">
    <source>
        <dbReference type="ARBA" id="ARBA00023004"/>
    </source>
</evidence>
<evidence type="ECO:0000256" key="24">
    <source>
        <dbReference type="ARBA" id="ARBA00023239"/>
    </source>
</evidence>
<dbReference type="eggNOG" id="KOG0158">
    <property type="taxonomic scope" value="Eukaryota"/>
</dbReference>
<dbReference type="Gene3D" id="1.10.630.10">
    <property type="entry name" value="Cytochrome P450"/>
    <property type="match status" value="1"/>
</dbReference>
<accession>B3SDK3</accession>
<keyword evidence="22" id="KW-0275">Fatty acid biosynthesis</keyword>
<feature type="transmembrane region" description="Helical" evidence="35">
    <location>
        <begin position="6"/>
        <end position="24"/>
    </location>
</feature>
<sequence length="489" mass="55897">MWQIVLLSAIVGLIIYMFYTHYILPLYHFKSKDIPHPKAKIVFGNVLDDWYHGSHVNQIRNIQNFGRVYGTLIGTVPIIWISDPDMIKEITTKKFHCFVNRHQDIPLTIDVLCYGIVIARDERWKRIRRILSPTFSTSKLKQALVVINDTSQQVVDNLIHSLSSEECHQTQAINYTKMYTTAILKSTLANSFGVYSDITRDGKLGKAIHTIFHNQGSAVMLASISPFLTKYFAKLIPGTFEAFNVLDDTVKQAIRARRKENPSNRRKDLLNLLLESQDSETLSEKEISAQATTFLLGGYESTRNTLIFATYLITTHPEIQQKLIDEIDSYSPDQESLTYDVISKLPYLDMVVSEVLRLYPSFPEISRDVEQDVTIAGVKLCKGDAIKIPVYGIHRDSEFWPNPEKFLPERFSAESTQKRHNCCYLPFGLGPRSCIGLRLALFTIKVFLVKQLQQFEFKVCEQTVTSLEIEAKASLSPLSDLFVQIVKRK</sequence>
<keyword evidence="10" id="KW-0643">Prostaglandin biosynthesis</keyword>
<dbReference type="InParanoid" id="B3SDK3"/>
<keyword evidence="9" id="KW-0444">Lipid biosynthesis</keyword>
<dbReference type="GO" id="GO:0004796">
    <property type="term" value="F:thromboxane-A synthase activity"/>
    <property type="evidence" value="ECO:0007669"/>
    <property type="project" value="UniProtKB-EC"/>
</dbReference>
<dbReference type="PANTHER" id="PTHR24302">
    <property type="entry name" value="CYTOCHROME P450 FAMILY 3"/>
    <property type="match status" value="1"/>
</dbReference>
<dbReference type="InterPro" id="IPR002401">
    <property type="entry name" value="Cyt_P450_E_grp-I"/>
</dbReference>
<organism evidence="36 37">
    <name type="scientific">Trichoplax adhaerens</name>
    <name type="common">Trichoplax reptans</name>
    <dbReference type="NCBI Taxonomy" id="10228"/>
    <lineage>
        <taxon>Eukaryota</taxon>
        <taxon>Metazoa</taxon>
        <taxon>Placozoa</taxon>
        <taxon>Uniplacotomia</taxon>
        <taxon>Trichoplacea</taxon>
        <taxon>Trichoplacidae</taxon>
        <taxon>Trichoplax</taxon>
    </lineage>
</organism>
<evidence type="ECO:0000256" key="5">
    <source>
        <dbReference type="ARBA" id="ARBA00010617"/>
    </source>
</evidence>
<keyword evidence="11 33" id="KW-0349">Heme</keyword>
<evidence type="ECO:0000256" key="9">
    <source>
        <dbReference type="ARBA" id="ARBA00022516"/>
    </source>
</evidence>
<evidence type="ECO:0000256" key="6">
    <source>
        <dbReference type="ARBA" id="ARBA00011245"/>
    </source>
</evidence>
<dbReference type="Pfam" id="PF00067">
    <property type="entry name" value="p450"/>
    <property type="match status" value="1"/>
</dbReference>
<evidence type="ECO:0000256" key="10">
    <source>
        <dbReference type="ARBA" id="ARBA00022585"/>
    </source>
</evidence>
<dbReference type="EC" id="5.3.99.5" evidence="29"/>
<dbReference type="CDD" id="cd11055">
    <property type="entry name" value="CYP3A-like"/>
    <property type="match status" value="1"/>
</dbReference>
<comment type="catalytic activity">
    <reaction evidence="28">
        <text>prostaglandin H2 = thromboxane A2</text>
        <dbReference type="Rhea" id="RHEA:17137"/>
        <dbReference type="ChEBI" id="CHEBI:57405"/>
        <dbReference type="ChEBI" id="CHEBI:57445"/>
        <dbReference type="EC" id="5.3.99.5"/>
    </reaction>
    <physiologicalReaction direction="left-to-right" evidence="28">
        <dbReference type="Rhea" id="RHEA:17138"/>
    </physiologicalReaction>
</comment>
<dbReference type="HOGENOM" id="CLU_001570_5_2_1"/>
<comment type="subunit">
    <text evidence="6">Monomer.</text>
</comment>
<gene>
    <name evidence="36" type="ORF">TRIADDRAFT_62362</name>
</gene>
<evidence type="ECO:0000256" key="21">
    <source>
        <dbReference type="ARBA" id="ARBA00023136"/>
    </source>
</evidence>
<evidence type="ECO:0000256" key="27">
    <source>
        <dbReference type="ARBA" id="ARBA00036424"/>
    </source>
</evidence>
<evidence type="ECO:0000313" key="36">
    <source>
        <dbReference type="EMBL" id="EDV19194.1"/>
    </source>
</evidence>
<dbReference type="GO" id="GO:0005789">
    <property type="term" value="C:endoplasmic reticulum membrane"/>
    <property type="evidence" value="ECO:0007669"/>
    <property type="project" value="UniProtKB-SubCell"/>
</dbReference>
<dbReference type="PRINTS" id="PR00463">
    <property type="entry name" value="EP450I"/>
</dbReference>
<dbReference type="GO" id="GO:0004497">
    <property type="term" value="F:monooxygenase activity"/>
    <property type="evidence" value="ECO:0007669"/>
    <property type="project" value="UniProtKB-KW"/>
</dbReference>
<dbReference type="EC" id="4.2.1.152" evidence="7"/>
<evidence type="ECO:0000256" key="11">
    <source>
        <dbReference type="ARBA" id="ARBA00022617"/>
    </source>
</evidence>
<comment type="subcellular location">
    <subcellularLocation>
        <location evidence="4">Endoplasmic reticulum membrane</location>
        <topology evidence="4">Multi-pass membrane protein</topology>
    </subcellularLocation>
</comment>
<keyword evidence="14" id="KW-0256">Endoplasmic reticulum</keyword>
<keyword evidence="18 33" id="KW-0408">Iron</keyword>
<evidence type="ECO:0000256" key="25">
    <source>
        <dbReference type="ARBA" id="ARBA00033404"/>
    </source>
</evidence>
<dbReference type="FunFam" id="1.10.630.10:FF:000182">
    <property type="entry name" value="Cytochrome P450 3A4"/>
    <property type="match status" value="1"/>
</dbReference>
<proteinExistence type="inferred from homology"/>
<evidence type="ECO:0000256" key="2">
    <source>
        <dbReference type="ARBA" id="ARBA00001719"/>
    </source>
</evidence>
<dbReference type="GO" id="GO:0106256">
    <property type="term" value="F:hydroperoxy icosatetraenoate dehydratase activity"/>
    <property type="evidence" value="ECO:0007669"/>
    <property type="project" value="UniProtKB-EC"/>
</dbReference>
<dbReference type="AlphaFoldDB" id="B3SDK3"/>
<reference evidence="36 37" key="1">
    <citation type="journal article" date="2008" name="Nature">
        <title>The Trichoplax genome and the nature of placozoans.</title>
        <authorList>
            <person name="Srivastava M."/>
            <person name="Begovic E."/>
            <person name="Chapman J."/>
            <person name="Putnam N.H."/>
            <person name="Hellsten U."/>
            <person name="Kawashima T."/>
            <person name="Kuo A."/>
            <person name="Mitros T."/>
            <person name="Salamov A."/>
            <person name="Carpenter M.L."/>
            <person name="Signorovitch A.Y."/>
            <person name="Moreno M.A."/>
            <person name="Kamm K."/>
            <person name="Grimwood J."/>
            <person name="Schmutz J."/>
            <person name="Shapiro H."/>
            <person name="Grigoriev I.V."/>
            <person name="Buss L.W."/>
            <person name="Schierwater B."/>
            <person name="Dellaporta S.L."/>
            <person name="Rokhsar D.S."/>
        </authorList>
    </citation>
    <scope>NUCLEOTIDE SEQUENCE [LARGE SCALE GENOMIC DNA]</scope>
    <source>
        <strain evidence="36 37">Grell-BS-1999</strain>
    </source>
</reference>
<dbReference type="PhylomeDB" id="B3SDK3"/>
<dbReference type="RefSeq" id="XP_002118314.1">
    <property type="nucleotide sequence ID" value="XM_002118278.1"/>
</dbReference>
<dbReference type="GO" id="GO:0005506">
    <property type="term" value="F:iron ion binding"/>
    <property type="evidence" value="ECO:0007669"/>
    <property type="project" value="InterPro"/>
</dbReference>
<dbReference type="KEGG" id="tad:TRIADDRAFT_62362"/>
<evidence type="ECO:0000256" key="22">
    <source>
        <dbReference type="ARBA" id="ARBA00023160"/>
    </source>
</evidence>
<dbReference type="GeneID" id="6759527"/>
<dbReference type="Proteomes" id="UP000009022">
    <property type="component" value="Unassembled WGS sequence"/>
</dbReference>
<dbReference type="InterPro" id="IPR050705">
    <property type="entry name" value="Cytochrome_P450_3A"/>
</dbReference>
<evidence type="ECO:0000256" key="29">
    <source>
        <dbReference type="ARBA" id="ARBA00038872"/>
    </source>
</evidence>
<evidence type="ECO:0000256" key="23">
    <source>
        <dbReference type="ARBA" id="ARBA00023235"/>
    </source>
</evidence>
<evidence type="ECO:0000256" key="32">
    <source>
        <dbReference type="ARBA" id="ARBA00054825"/>
    </source>
</evidence>
<evidence type="ECO:0000256" key="17">
    <source>
        <dbReference type="ARBA" id="ARBA00023002"/>
    </source>
</evidence>